<dbReference type="EMBL" id="CACTIH010002081">
    <property type="protein sequence ID" value="CAA2973039.1"/>
    <property type="molecule type" value="Genomic_DNA"/>
</dbReference>
<evidence type="ECO:0000256" key="2">
    <source>
        <dbReference type="ARBA" id="ARBA00004173"/>
    </source>
</evidence>
<evidence type="ECO:0000256" key="7">
    <source>
        <dbReference type="ARBA" id="ARBA00022598"/>
    </source>
</evidence>
<dbReference type="AlphaFoldDB" id="A0A8S0R241"/>
<dbReference type="Pfam" id="PF09190">
    <property type="entry name" value="DALR_2"/>
    <property type="match status" value="1"/>
</dbReference>
<evidence type="ECO:0000256" key="9">
    <source>
        <dbReference type="ARBA" id="ARBA00022723"/>
    </source>
</evidence>
<keyword evidence="10" id="KW-0547">Nucleotide-binding</keyword>
<evidence type="ECO:0000313" key="20">
    <source>
        <dbReference type="Proteomes" id="UP000594638"/>
    </source>
</evidence>
<evidence type="ECO:0000256" key="10">
    <source>
        <dbReference type="ARBA" id="ARBA00022741"/>
    </source>
</evidence>
<dbReference type="Pfam" id="PF01406">
    <property type="entry name" value="tRNA-synt_1e"/>
    <property type="match status" value="1"/>
</dbReference>
<evidence type="ECO:0000256" key="12">
    <source>
        <dbReference type="ARBA" id="ARBA00022840"/>
    </source>
</evidence>
<evidence type="ECO:0000256" key="3">
    <source>
        <dbReference type="ARBA" id="ARBA00004229"/>
    </source>
</evidence>
<keyword evidence="14" id="KW-0809">Transit peptide</keyword>
<dbReference type="GO" id="GO:0005524">
    <property type="term" value="F:ATP binding"/>
    <property type="evidence" value="ECO:0007669"/>
    <property type="project" value="UniProtKB-KW"/>
</dbReference>
<comment type="cofactor">
    <cofactor evidence="1">
        <name>Zn(2+)</name>
        <dbReference type="ChEBI" id="CHEBI:29105"/>
    </cofactor>
</comment>
<keyword evidence="13" id="KW-0648">Protein biosynthesis</keyword>
<dbReference type="SUPFAM" id="SSF47323">
    <property type="entry name" value="Anticodon-binding domain of a subclass of class I aminoacyl-tRNA synthetases"/>
    <property type="match status" value="1"/>
</dbReference>
<reference evidence="19 20" key="1">
    <citation type="submission" date="2019-12" db="EMBL/GenBank/DDBJ databases">
        <authorList>
            <person name="Alioto T."/>
            <person name="Alioto T."/>
            <person name="Gomez Garrido J."/>
        </authorList>
    </citation>
    <scope>NUCLEOTIDE SEQUENCE [LARGE SCALE GENOMIC DNA]</scope>
</reference>
<comment type="similarity">
    <text evidence="4">Belongs to the class-I aminoacyl-tRNA synthetase family.</text>
</comment>
<accession>A0A8S0R241</accession>
<dbReference type="SMART" id="SM00840">
    <property type="entry name" value="DALR_2"/>
    <property type="match status" value="1"/>
</dbReference>
<dbReference type="Gene3D" id="1.20.120.1910">
    <property type="entry name" value="Cysteine-tRNA ligase, C-terminal anti-codon recognition domain"/>
    <property type="match status" value="1"/>
</dbReference>
<evidence type="ECO:0000256" key="16">
    <source>
        <dbReference type="ARBA" id="ARBA00023146"/>
    </source>
</evidence>
<dbReference type="SUPFAM" id="SSF52374">
    <property type="entry name" value="Nucleotidylyl transferase"/>
    <property type="match status" value="1"/>
</dbReference>
<dbReference type="PANTHER" id="PTHR10890">
    <property type="entry name" value="CYSTEINYL-TRNA SYNTHETASE"/>
    <property type="match status" value="1"/>
</dbReference>
<dbReference type="PANTHER" id="PTHR10890:SF25">
    <property type="entry name" value="CYSTEINE--TRNA LIGASE, CHLOROPLASTIC_MITOCHONDRIAL"/>
    <property type="match status" value="1"/>
</dbReference>
<dbReference type="InterPro" id="IPR015273">
    <property type="entry name" value="Cys-tRNA-synt_Ia_DALR"/>
</dbReference>
<dbReference type="GO" id="GO:0005739">
    <property type="term" value="C:mitochondrion"/>
    <property type="evidence" value="ECO:0007669"/>
    <property type="project" value="UniProtKB-SubCell"/>
</dbReference>
<evidence type="ECO:0000256" key="1">
    <source>
        <dbReference type="ARBA" id="ARBA00001947"/>
    </source>
</evidence>
<keyword evidence="20" id="KW-1185">Reference proteome</keyword>
<evidence type="ECO:0000256" key="8">
    <source>
        <dbReference type="ARBA" id="ARBA00022640"/>
    </source>
</evidence>
<keyword evidence="8" id="KW-0934">Plastid</keyword>
<dbReference type="InterPro" id="IPR032678">
    <property type="entry name" value="tRNA-synt_1_cat_dom"/>
</dbReference>
<keyword evidence="9" id="KW-0479">Metal-binding</keyword>
<dbReference type="Gramene" id="OE9A012621T4">
    <property type="protein sequence ID" value="OE9A012621C4"/>
    <property type="gene ID" value="OE9A012621"/>
</dbReference>
<dbReference type="Gene3D" id="3.40.50.620">
    <property type="entry name" value="HUPs"/>
    <property type="match status" value="1"/>
</dbReference>
<dbReference type="FunFam" id="1.20.120.1910:FF:000003">
    <property type="entry name" value="Cysteine--tRNA ligase CPS1, chloroplastic/mitochondrial"/>
    <property type="match status" value="1"/>
</dbReference>
<dbReference type="Pfam" id="PF23493">
    <property type="entry name" value="CysS_C"/>
    <property type="match status" value="1"/>
</dbReference>
<name>A0A8S0R241_OLEEU</name>
<evidence type="ECO:0000256" key="11">
    <source>
        <dbReference type="ARBA" id="ARBA00022833"/>
    </source>
</evidence>
<keyword evidence="6" id="KW-0150">Chloroplast</keyword>
<dbReference type="InterPro" id="IPR056411">
    <property type="entry name" value="CysS_C"/>
</dbReference>
<dbReference type="GO" id="GO:0046872">
    <property type="term" value="F:metal ion binding"/>
    <property type="evidence" value="ECO:0007669"/>
    <property type="project" value="UniProtKB-KW"/>
</dbReference>
<comment type="caution">
    <text evidence="19">The sequence shown here is derived from an EMBL/GenBank/DDBJ whole genome shotgun (WGS) entry which is preliminary data.</text>
</comment>
<dbReference type="InterPro" id="IPR015803">
    <property type="entry name" value="Cys-tRNA-ligase"/>
</dbReference>
<dbReference type="PRINTS" id="PR00983">
    <property type="entry name" value="TRNASYNTHCYS"/>
</dbReference>
<dbReference type="CDD" id="cd00672">
    <property type="entry name" value="CysRS_core"/>
    <property type="match status" value="1"/>
</dbReference>
<keyword evidence="16" id="KW-0030">Aminoacyl-tRNA synthetase</keyword>
<dbReference type="HAMAP" id="MF_00041">
    <property type="entry name" value="Cys_tRNA_synth"/>
    <property type="match status" value="1"/>
</dbReference>
<dbReference type="GO" id="GO:0006423">
    <property type="term" value="P:cysteinyl-tRNA aminoacylation"/>
    <property type="evidence" value="ECO:0007669"/>
    <property type="project" value="InterPro"/>
</dbReference>
<dbReference type="Proteomes" id="UP000594638">
    <property type="component" value="Unassembled WGS sequence"/>
</dbReference>
<evidence type="ECO:0000256" key="14">
    <source>
        <dbReference type="ARBA" id="ARBA00022946"/>
    </source>
</evidence>
<evidence type="ECO:0000256" key="6">
    <source>
        <dbReference type="ARBA" id="ARBA00022528"/>
    </source>
</evidence>
<sequence length="571" mass="65216">MATLLKCYKPLIPPIHRQTFKAKLLSSRANFRFCTLSSINCSNNSLPLTSNRERSTTVNDDNDNLIPMKKKELWLYNTMSRQKELFKPKVAAKVGMYVCGVTAYDLSHIGHARVYVSFDVMYRYLKYLGYEVNYVRNFTDVDDKIIARANELGEDPINLSRRYCEEFHCDMAYLHCLPPSIEPRVSDHIPEIIEMIKQILDNGCAYTIQGDVYFSVDKFPDYGRLSGRKLEDNRAGERVAVDSRKKNPADFALWKSAKEGEPFWDSPWGPGRPGWHIECSAMSATYLGYSFDIHGGGMDLIFPHHENEIAQSCAACHMSNVTYWIHNGFVTIDSEKMSKSLGNFFTIRQVLELYHPLALRLFLMGTHYRSPINYSEIQLESASDRIFYIYQTLHDCENILSQHDEASRKDSIPSGTALCIDKFNDEFLTSMSDDFHTPVTLAAMSEPLKTINDLLHTRKGKKQELRIVSLAALENTIRNVLTLLGLFPGSYTEALQELRDYALKRARLTEDQVLQKIEERNKARKNKQYEESDAIRKYLSDVGIALMDSPGGTTWRPAIPLALQEQLVAAS</sequence>
<evidence type="ECO:0000256" key="5">
    <source>
        <dbReference type="ARBA" id="ARBA00012832"/>
    </source>
</evidence>
<feature type="domain" description="Cysteinyl-tRNA synthetase class Ia DALR" evidence="18">
    <location>
        <begin position="426"/>
        <end position="495"/>
    </location>
</feature>
<protein>
    <recommendedName>
        <fullName evidence="5">cysteine--tRNA ligase</fullName>
        <ecNumber evidence="5">6.1.1.16</ecNumber>
    </recommendedName>
    <alternativeName>
        <fullName evidence="17">Cysteinyl-tRNA synthetase</fullName>
    </alternativeName>
</protein>
<dbReference type="InterPro" id="IPR014729">
    <property type="entry name" value="Rossmann-like_a/b/a_fold"/>
</dbReference>
<dbReference type="NCBIfam" id="TIGR00435">
    <property type="entry name" value="cysS"/>
    <property type="match status" value="1"/>
</dbReference>
<evidence type="ECO:0000259" key="18">
    <source>
        <dbReference type="SMART" id="SM00840"/>
    </source>
</evidence>
<proteinExistence type="inferred from homology"/>
<evidence type="ECO:0000256" key="15">
    <source>
        <dbReference type="ARBA" id="ARBA00023128"/>
    </source>
</evidence>
<evidence type="ECO:0000313" key="19">
    <source>
        <dbReference type="EMBL" id="CAA2973039.1"/>
    </source>
</evidence>
<keyword evidence="7 19" id="KW-0436">Ligase</keyword>
<dbReference type="GO" id="GO:0004817">
    <property type="term" value="F:cysteine-tRNA ligase activity"/>
    <property type="evidence" value="ECO:0007669"/>
    <property type="project" value="UniProtKB-EC"/>
</dbReference>
<evidence type="ECO:0000256" key="17">
    <source>
        <dbReference type="ARBA" id="ARBA00031499"/>
    </source>
</evidence>
<keyword evidence="11" id="KW-0862">Zinc</keyword>
<dbReference type="InterPro" id="IPR024909">
    <property type="entry name" value="Cys-tRNA/MSH_ligase"/>
</dbReference>
<keyword evidence="15" id="KW-0496">Mitochondrion</keyword>
<dbReference type="OrthoDB" id="438179at2759"/>
<gene>
    <name evidence="19" type="ORF">OLEA9_A012621</name>
</gene>
<dbReference type="FunFam" id="3.40.50.620:FF:000009">
    <property type="entry name" value="Cysteine--tRNA ligase"/>
    <property type="match status" value="1"/>
</dbReference>
<dbReference type="GO" id="GO:0009507">
    <property type="term" value="C:chloroplast"/>
    <property type="evidence" value="ECO:0007669"/>
    <property type="project" value="UniProtKB-SubCell"/>
</dbReference>
<evidence type="ECO:0000256" key="13">
    <source>
        <dbReference type="ARBA" id="ARBA00022917"/>
    </source>
</evidence>
<evidence type="ECO:0000256" key="4">
    <source>
        <dbReference type="ARBA" id="ARBA00005594"/>
    </source>
</evidence>
<keyword evidence="12" id="KW-0067">ATP-binding</keyword>
<comment type="subcellular location">
    <subcellularLocation>
        <location evidence="2">Mitochondrion</location>
    </subcellularLocation>
    <subcellularLocation>
        <location evidence="3">Plastid</location>
        <location evidence="3">Chloroplast</location>
    </subcellularLocation>
</comment>
<dbReference type="EC" id="6.1.1.16" evidence="5"/>
<dbReference type="InterPro" id="IPR009080">
    <property type="entry name" value="tRNAsynth_Ia_anticodon-bd"/>
</dbReference>
<organism evidence="19 20">
    <name type="scientific">Olea europaea subsp. europaea</name>
    <dbReference type="NCBI Taxonomy" id="158383"/>
    <lineage>
        <taxon>Eukaryota</taxon>
        <taxon>Viridiplantae</taxon>
        <taxon>Streptophyta</taxon>
        <taxon>Embryophyta</taxon>
        <taxon>Tracheophyta</taxon>
        <taxon>Spermatophyta</taxon>
        <taxon>Magnoliopsida</taxon>
        <taxon>eudicotyledons</taxon>
        <taxon>Gunneridae</taxon>
        <taxon>Pentapetalae</taxon>
        <taxon>asterids</taxon>
        <taxon>lamiids</taxon>
        <taxon>Lamiales</taxon>
        <taxon>Oleaceae</taxon>
        <taxon>Oleeae</taxon>
        <taxon>Olea</taxon>
    </lineage>
</organism>